<dbReference type="Proteomes" id="UP000243975">
    <property type="component" value="Unassembled WGS sequence"/>
</dbReference>
<feature type="domain" description="C2" evidence="3">
    <location>
        <begin position="113"/>
        <end position="235"/>
    </location>
</feature>
<dbReference type="Pfam" id="PF00168">
    <property type="entry name" value="C2"/>
    <property type="match status" value="2"/>
</dbReference>
<keyword evidence="1" id="KW-0479">Metal-binding</keyword>
<name>A0A103YIV2_CYNCS</name>
<dbReference type="STRING" id="59895.A0A103YIV2"/>
<dbReference type="GO" id="GO:0046872">
    <property type="term" value="F:metal ion binding"/>
    <property type="evidence" value="ECO:0007669"/>
    <property type="project" value="UniProtKB-KW"/>
</dbReference>
<feature type="non-terminal residue" evidence="4">
    <location>
        <position position="283"/>
    </location>
</feature>
<dbReference type="SMART" id="SM00239">
    <property type="entry name" value="C2"/>
    <property type="match status" value="2"/>
</dbReference>
<comment type="caution">
    <text evidence="4">The sequence shown here is derived from an EMBL/GenBank/DDBJ whole genome shotgun (WGS) entry which is preliminary data.</text>
</comment>
<dbReference type="PANTHER" id="PTHR46502:SF15">
    <property type="entry name" value="16 KDA PHLOEM PROTEIN 1"/>
    <property type="match status" value="1"/>
</dbReference>
<keyword evidence="5" id="KW-1185">Reference proteome</keyword>
<proteinExistence type="predicted"/>
<accession>A0A103YIV2</accession>
<evidence type="ECO:0000256" key="2">
    <source>
        <dbReference type="ARBA" id="ARBA00022837"/>
    </source>
</evidence>
<dbReference type="PANTHER" id="PTHR46502">
    <property type="entry name" value="C2 DOMAIN-CONTAINING"/>
    <property type="match status" value="1"/>
</dbReference>
<dbReference type="OMA" id="IYLMMGT"/>
<evidence type="ECO:0000259" key="3">
    <source>
        <dbReference type="PROSITE" id="PS50004"/>
    </source>
</evidence>
<organism evidence="4 5">
    <name type="scientific">Cynara cardunculus var. scolymus</name>
    <name type="common">Globe artichoke</name>
    <name type="synonym">Cynara scolymus</name>
    <dbReference type="NCBI Taxonomy" id="59895"/>
    <lineage>
        <taxon>Eukaryota</taxon>
        <taxon>Viridiplantae</taxon>
        <taxon>Streptophyta</taxon>
        <taxon>Embryophyta</taxon>
        <taxon>Tracheophyta</taxon>
        <taxon>Spermatophyta</taxon>
        <taxon>Magnoliopsida</taxon>
        <taxon>eudicotyledons</taxon>
        <taxon>Gunneridae</taxon>
        <taxon>Pentapetalae</taxon>
        <taxon>asterids</taxon>
        <taxon>campanulids</taxon>
        <taxon>Asterales</taxon>
        <taxon>Asteraceae</taxon>
        <taxon>Carduoideae</taxon>
        <taxon>Cardueae</taxon>
        <taxon>Carduinae</taxon>
        <taxon>Cynara</taxon>
    </lineage>
</organism>
<evidence type="ECO:0000256" key="1">
    <source>
        <dbReference type="ARBA" id="ARBA00022723"/>
    </source>
</evidence>
<protein>
    <submittedName>
        <fullName evidence="4">C2 calcium-dependent membrane targeting</fullName>
    </submittedName>
</protein>
<gene>
    <name evidence="4" type="ORF">Ccrd_011782</name>
</gene>
<feature type="domain" description="C2" evidence="3">
    <location>
        <begin position="1"/>
        <end position="110"/>
    </location>
</feature>
<dbReference type="AlphaFoldDB" id="A0A103YIV2"/>
<dbReference type="InterPro" id="IPR035892">
    <property type="entry name" value="C2_domain_sf"/>
</dbReference>
<sequence>MTIGLMEVNLADAHGLSKYDFFHKIDPYVLIQYRDQEHKSSIAKGEGSNPKWNQKFTFRVEYPGADEQPKLVFKIMDHDTFSPDDYVGQTTMYLKEVLAVGVEKGKSELLLQKYRVVDKNQSYRGDIRVGLTFTPRKVMHKNLEDGKRANDKIDPYVLIQYKNQEHKSSIANGQGSNPKWNEKFTFRVEYPGADQQPKLLLTIMDQDTFSSDDYIGLTTIYLKELLEQGVENGIAELHPHKYNVVNSSQSYSGEIRVGLTFTPREETETYDEEVFGGWKESQW</sequence>
<evidence type="ECO:0000313" key="5">
    <source>
        <dbReference type="Proteomes" id="UP000243975"/>
    </source>
</evidence>
<reference evidence="4 5" key="1">
    <citation type="journal article" date="2016" name="Sci. Rep.">
        <title>The genome sequence of the outbreeding globe artichoke constructed de novo incorporating a phase-aware low-pass sequencing strategy of F1 progeny.</title>
        <authorList>
            <person name="Scaglione D."/>
            <person name="Reyes-Chin-Wo S."/>
            <person name="Acquadro A."/>
            <person name="Froenicke L."/>
            <person name="Portis E."/>
            <person name="Beitel C."/>
            <person name="Tirone M."/>
            <person name="Mauro R."/>
            <person name="Lo Monaco A."/>
            <person name="Mauromicale G."/>
            <person name="Faccioli P."/>
            <person name="Cattivelli L."/>
            <person name="Rieseberg L."/>
            <person name="Michelmore R."/>
            <person name="Lanteri S."/>
        </authorList>
    </citation>
    <scope>NUCLEOTIDE SEQUENCE [LARGE SCALE GENOMIC DNA]</scope>
    <source>
        <strain evidence="4">2C</strain>
    </source>
</reference>
<keyword evidence="2" id="KW-0106">Calcium</keyword>
<dbReference type="InterPro" id="IPR000008">
    <property type="entry name" value="C2_dom"/>
</dbReference>
<evidence type="ECO:0000313" key="4">
    <source>
        <dbReference type="EMBL" id="KVI09832.1"/>
    </source>
</evidence>
<dbReference type="SUPFAM" id="SSF49562">
    <property type="entry name" value="C2 domain (Calcium/lipid-binding domain, CaLB)"/>
    <property type="match status" value="2"/>
</dbReference>
<dbReference type="Gene3D" id="2.60.40.150">
    <property type="entry name" value="C2 domain"/>
    <property type="match status" value="2"/>
</dbReference>
<dbReference type="EMBL" id="LEKV01001041">
    <property type="protein sequence ID" value="KVI09832.1"/>
    <property type="molecule type" value="Genomic_DNA"/>
</dbReference>
<dbReference type="Gramene" id="KVI09832">
    <property type="protein sequence ID" value="KVI09832"/>
    <property type="gene ID" value="Ccrd_011782"/>
</dbReference>
<dbReference type="PROSITE" id="PS50004">
    <property type="entry name" value="C2"/>
    <property type="match status" value="2"/>
</dbReference>